<protein>
    <submittedName>
        <fullName evidence="2">Uncharacterized protein</fullName>
    </submittedName>
</protein>
<name>A0A7Y9H7F6_9ACTN</name>
<feature type="region of interest" description="Disordered" evidence="1">
    <location>
        <begin position="133"/>
        <end position="185"/>
    </location>
</feature>
<evidence type="ECO:0000313" key="3">
    <source>
        <dbReference type="Proteomes" id="UP000530403"/>
    </source>
</evidence>
<proteinExistence type="predicted"/>
<dbReference type="AlphaFoldDB" id="A0A7Y9H7F6"/>
<dbReference type="Proteomes" id="UP000530403">
    <property type="component" value="Unassembled WGS sequence"/>
</dbReference>
<feature type="region of interest" description="Disordered" evidence="1">
    <location>
        <begin position="28"/>
        <end position="89"/>
    </location>
</feature>
<evidence type="ECO:0000313" key="2">
    <source>
        <dbReference type="EMBL" id="NYE39290.1"/>
    </source>
</evidence>
<accession>A0A7Y9H7F6</accession>
<comment type="caution">
    <text evidence="2">The sequence shown here is derived from an EMBL/GenBank/DDBJ whole genome shotgun (WGS) entry which is preliminary data.</text>
</comment>
<feature type="compositionally biased region" description="Gly residues" evidence="1">
    <location>
        <begin position="146"/>
        <end position="155"/>
    </location>
</feature>
<sequence length="248" mass="26395">MHHRVRVLRADLHRKVAVAARLVQLVARERGHGHQPRRSPPGQPEAVVEQRGPHADGDREEILRAPDRGDVRVHRSDTGRERPGPPGQVLQEYGQFLLVPAPHVVREERGEGLLRGEDARLMPPVERDAALVGGAGDAEVPRGALRAGGPGGEGGGTRRRRQEAGQAGGSQDERPASPGGGGPMYCVVVDVSHARASSRSGGLLRFHAGLPAAGAGEPKFIRAGPFRSPHRPRHAEGSPSDRLITESG</sequence>
<dbReference type="EMBL" id="JACCCF010000001">
    <property type="protein sequence ID" value="NYE39290.1"/>
    <property type="molecule type" value="Genomic_DNA"/>
</dbReference>
<organism evidence="2 3">
    <name type="scientific">Streptomyces fulvorobeus</name>
    <dbReference type="NCBI Taxonomy" id="284028"/>
    <lineage>
        <taxon>Bacteria</taxon>
        <taxon>Bacillati</taxon>
        <taxon>Actinomycetota</taxon>
        <taxon>Actinomycetes</taxon>
        <taxon>Kitasatosporales</taxon>
        <taxon>Streptomycetaceae</taxon>
        <taxon>Streptomyces</taxon>
    </lineage>
</organism>
<reference evidence="2 3" key="1">
    <citation type="submission" date="2020-07" db="EMBL/GenBank/DDBJ databases">
        <title>Sequencing the genomes of 1000 actinobacteria strains.</title>
        <authorList>
            <person name="Klenk H.-P."/>
        </authorList>
    </citation>
    <scope>NUCLEOTIDE SEQUENCE [LARGE SCALE GENOMIC DNA]</scope>
    <source>
        <strain evidence="2 3">DSM 41455</strain>
    </source>
</reference>
<feature type="compositionally biased region" description="Basic and acidic residues" evidence="1">
    <location>
        <begin position="51"/>
        <end position="83"/>
    </location>
</feature>
<evidence type="ECO:0000256" key="1">
    <source>
        <dbReference type="SAM" id="MobiDB-lite"/>
    </source>
</evidence>
<gene>
    <name evidence="2" type="ORF">HEB29_000301</name>
</gene>
<feature type="region of interest" description="Disordered" evidence="1">
    <location>
        <begin position="214"/>
        <end position="248"/>
    </location>
</feature>